<evidence type="ECO:0000313" key="2">
    <source>
        <dbReference type="Proteomes" id="UP000593758"/>
    </source>
</evidence>
<reference evidence="1 2" key="1">
    <citation type="submission" date="2020-10" db="EMBL/GenBank/DDBJ databases">
        <title>Haloactinobacterium sp. RN3S43, a bacterium isolated from saline soil.</title>
        <authorList>
            <person name="Sun J.-Q."/>
        </authorList>
    </citation>
    <scope>NUCLEOTIDE SEQUENCE [LARGE SCALE GENOMIC DNA]</scope>
    <source>
        <strain evidence="1 2">RN3S43</strain>
    </source>
</reference>
<dbReference type="AlphaFoldDB" id="A0A7M1SUV2"/>
<keyword evidence="2" id="KW-1185">Reference proteome</keyword>
<organism evidence="1 2">
    <name type="scientific">Ruania alkalisoli</name>
    <dbReference type="NCBI Taxonomy" id="2779775"/>
    <lineage>
        <taxon>Bacteria</taxon>
        <taxon>Bacillati</taxon>
        <taxon>Actinomycetota</taxon>
        <taxon>Actinomycetes</taxon>
        <taxon>Micrococcales</taxon>
        <taxon>Ruaniaceae</taxon>
        <taxon>Ruania</taxon>
    </lineage>
</organism>
<dbReference type="Proteomes" id="UP000593758">
    <property type="component" value="Chromosome"/>
</dbReference>
<gene>
    <name evidence="1" type="ORF">IM660_03405</name>
</gene>
<dbReference type="KEGG" id="halt:IM660_03405"/>
<accession>A0A7M1SUV2</accession>
<sequence length="230" mass="25714">MPEVGKRLRGRIFLRNATTQSMCYVIWIELRGTNFYWGIPHPTPDLPSTRIVPGQPTAITVPADFGRFPRASAKTSFHASGVTHVTSDGNGSQVLRDTYVGPITDFREPTLFAAMYTAVLGKRHPYPRNPGRGGVSAHILDIPESHWNRRWYVDFSLTPSGAYPPWPGVFLKDGVAPRVQTTPFLSEELDLILVVRATPIEGELNSWQPDKDLLVRVTPPEVRRPRSGMD</sequence>
<evidence type="ECO:0000313" key="1">
    <source>
        <dbReference type="EMBL" id="QOR71359.1"/>
    </source>
</evidence>
<dbReference type="EMBL" id="CP063169">
    <property type="protein sequence ID" value="QOR71359.1"/>
    <property type="molecule type" value="Genomic_DNA"/>
</dbReference>
<proteinExistence type="predicted"/>
<protein>
    <submittedName>
        <fullName evidence="1">Uncharacterized protein</fullName>
    </submittedName>
</protein>
<name>A0A7M1SUV2_9MICO</name>
<dbReference type="RefSeq" id="WP_193498022.1">
    <property type="nucleotide sequence ID" value="NZ_CP063169.1"/>
</dbReference>